<dbReference type="PANTHER" id="PTHR40027">
    <property type="entry name" value="CELL DIVISION PROTEIN DIVIC"/>
    <property type="match status" value="1"/>
</dbReference>
<keyword evidence="1" id="KW-0175">Coiled coil</keyword>
<feature type="coiled-coil region" evidence="1">
    <location>
        <begin position="67"/>
        <end position="101"/>
    </location>
</feature>
<sequence length="133" mass="15251">MLVSEKKKVTKINQSYVQEQEKKQERVKTASSKHRRGLVRRLTALSLAGVALVVVFTIILTSQWSTLEAKKSERSQLESEMSQLQAKESELKQEIENYNDLDYIAEVARRDYYLTKPGETLFKIPDDSAVEAD</sequence>
<organism evidence="3 4">
    <name type="scientific">Salibacterium salarium</name>
    <dbReference type="NCBI Taxonomy" id="284579"/>
    <lineage>
        <taxon>Bacteria</taxon>
        <taxon>Bacillati</taxon>
        <taxon>Bacillota</taxon>
        <taxon>Bacilli</taxon>
        <taxon>Bacillales</taxon>
        <taxon>Bacillaceae</taxon>
    </lineage>
</organism>
<dbReference type="AlphaFoldDB" id="A0A428MSQ4"/>
<dbReference type="OrthoDB" id="2991180at2"/>
<evidence type="ECO:0000256" key="1">
    <source>
        <dbReference type="SAM" id="Coils"/>
    </source>
</evidence>
<keyword evidence="2" id="KW-1133">Transmembrane helix</keyword>
<dbReference type="Pfam" id="PF04977">
    <property type="entry name" value="DivIC"/>
    <property type="match status" value="1"/>
</dbReference>
<protein>
    <submittedName>
        <fullName evidence="3">Septum formation initiator family protein</fullName>
    </submittedName>
</protein>
<name>A0A428MSQ4_9BACI</name>
<dbReference type="InterPro" id="IPR039076">
    <property type="entry name" value="DivIC"/>
</dbReference>
<evidence type="ECO:0000256" key="2">
    <source>
        <dbReference type="SAM" id="Phobius"/>
    </source>
</evidence>
<keyword evidence="4" id="KW-1185">Reference proteome</keyword>
<dbReference type="GO" id="GO:0051301">
    <property type="term" value="P:cell division"/>
    <property type="evidence" value="ECO:0007669"/>
    <property type="project" value="InterPro"/>
</dbReference>
<keyword evidence="2" id="KW-0472">Membrane</keyword>
<dbReference type="EMBL" id="RBVX01000102">
    <property type="protein sequence ID" value="RSL29038.1"/>
    <property type="molecule type" value="Genomic_DNA"/>
</dbReference>
<dbReference type="Proteomes" id="UP000275076">
    <property type="component" value="Unassembled WGS sequence"/>
</dbReference>
<dbReference type="InterPro" id="IPR007060">
    <property type="entry name" value="FtsL/DivIC"/>
</dbReference>
<dbReference type="PANTHER" id="PTHR40027:SF1">
    <property type="entry name" value="CELL DIVISION PROTEIN DIVIC"/>
    <property type="match status" value="1"/>
</dbReference>
<feature type="transmembrane region" description="Helical" evidence="2">
    <location>
        <begin position="42"/>
        <end position="64"/>
    </location>
</feature>
<accession>A0A428MSQ4</accession>
<gene>
    <name evidence="3" type="ORF">D7Z54_33380</name>
</gene>
<proteinExistence type="predicted"/>
<evidence type="ECO:0000313" key="3">
    <source>
        <dbReference type="EMBL" id="RSL29038.1"/>
    </source>
</evidence>
<comment type="caution">
    <text evidence="3">The sequence shown here is derived from an EMBL/GenBank/DDBJ whole genome shotgun (WGS) entry which is preliminary data.</text>
</comment>
<keyword evidence="2" id="KW-0812">Transmembrane</keyword>
<reference evidence="3 4" key="1">
    <citation type="submission" date="2018-10" db="EMBL/GenBank/DDBJ databases">
        <title>Draft genome sequence of Bacillus salarius IM0101, isolated from a hypersaline soil in Inner Mongolia, China.</title>
        <authorList>
            <person name="Yamprayoonswat W."/>
            <person name="Boonvisut S."/>
            <person name="Jumpathong W."/>
            <person name="Sittihan S."/>
            <person name="Ruangsuj P."/>
            <person name="Wanthongcharoen S."/>
            <person name="Thongpramul N."/>
            <person name="Pimmason S."/>
            <person name="Yu B."/>
            <person name="Yasawong M."/>
        </authorList>
    </citation>
    <scope>NUCLEOTIDE SEQUENCE [LARGE SCALE GENOMIC DNA]</scope>
    <source>
        <strain evidence="3 4">IM0101</strain>
    </source>
</reference>
<evidence type="ECO:0000313" key="4">
    <source>
        <dbReference type="Proteomes" id="UP000275076"/>
    </source>
</evidence>